<evidence type="ECO:0008006" key="5">
    <source>
        <dbReference type="Google" id="ProtNLM"/>
    </source>
</evidence>
<evidence type="ECO:0000256" key="2">
    <source>
        <dbReference type="SAM" id="SignalP"/>
    </source>
</evidence>
<organism evidence="3 4">
    <name type="scientific">Teratosphaeria nubilosa</name>
    <dbReference type="NCBI Taxonomy" id="161662"/>
    <lineage>
        <taxon>Eukaryota</taxon>
        <taxon>Fungi</taxon>
        <taxon>Dikarya</taxon>
        <taxon>Ascomycota</taxon>
        <taxon>Pezizomycotina</taxon>
        <taxon>Dothideomycetes</taxon>
        <taxon>Dothideomycetidae</taxon>
        <taxon>Mycosphaerellales</taxon>
        <taxon>Teratosphaeriaceae</taxon>
        <taxon>Teratosphaeria</taxon>
    </lineage>
</organism>
<accession>A0A6G1KZL1</accession>
<evidence type="ECO:0000313" key="4">
    <source>
        <dbReference type="Proteomes" id="UP000799436"/>
    </source>
</evidence>
<feature type="chain" id="PRO_5026313893" description="Secreted protein" evidence="2">
    <location>
        <begin position="21"/>
        <end position="103"/>
    </location>
</feature>
<dbReference type="EMBL" id="ML995877">
    <property type="protein sequence ID" value="KAF2766123.1"/>
    <property type="molecule type" value="Genomic_DNA"/>
</dbReference>
<dbReference type="AlphaFoldDB" id="A0A6G1KZL1"/>
<protein>
    <recommendedName>
        <fullName evidence="5">Secreted protein</fullName>
    </recommendedName>
</protein>
<proteinExistence type="predicted"/>
<feature type="region of interest" description="Disordered" evidence="1">
    <location>
        <begin position="38"/>
        <end position="103"/>
    </location>
</feature>
<keyword evidence="4" id="KW-1185">Reference proteome</keyword>
<name>A0A6G1KZL1_9PEZI</name>
<dbReference type="Proteomes" id="UP000799436">
    <property type="component" value="Unassembled WGS sequence"/>
</dbReference>
<feature type="signal peptide" evidence="2">
    <location>
        <begin position="1"/>
        <end position="20"/>
    </location>
</feature>
<evidence type="ECO:0000313" key="3">
    <source>
        <dbReference type="EMBL" id="KAF2766123.1"/>
    </source>
</evidence>
<sequence length="103" mass="10734">MYFHPTALFATLLLADLALTFPHGCGLPGQPACLIRRDGSTASCGRRGKPSCLPPHGSTRICQYPPRCKKPGKPGTSPGTENPGDNGKGTENEGKGTENEGKG</sequence>
<evidence type="ECO:0000256" key="1">
    <source>
        <dbReference type="SAM" id="MobiDB-lite"/>
    </source>
</evidence>
<feature type="compositionally biased region" description="Basic and acidic residues" evidence="1">
    <location>
        <begin position="88"/>
        <end position="103"/>
    </location>
</feature>
<keyword evidence="2" id="KW-0732">Signal</keyword>
<gene>
    <name evidence="3" type="ORF">EJ03DRAFT_354255</name>
</gene>
<reference evidence="3" key="1">
    <citation type="journal article" date="2020" name="Stud. Mycol.">
        <title>101 Dothideomycetes genomes: a test case for predicting lifestyles and emergence of pathogens.</title>
        <authorList>
            <person name="Haridas S."/>
            <person name="Albert R."/>
            <person name="Binder M."/>
            <person name="Bloem J."/>
            <person name="Labutti K."/>
            <person name="Salamov A."/>
            <person name="Andreopoulos B."/>
            <person name="Baker S."/>
            <person name="Barry K."/>
            <person name="Bills G."/>
            <person name="Bluhm B."/>
            <person name="Cannon C."/>
            <person name="Castanera R."/>
            <person name="Culley D."/>
            <person name="Daum C."/>
            <person name="Ezra D."/>
            <person name="Gonzalez J."/>
            <person name="Henrissat B."/>
            <person name="Kuo A."/>
            <person name="Liang C."/>
            <person name="Lipzen A."/>
            <person name="Lutzoni F."/>
            <person name="Magnuson J."/>
            <person name="Mondo S."/>
            <person name="Nolan M."/>
            <person name="Ohm R."/>
            <person name="Pangilinan J."/>
            <person name="Park H.-J."/>
            <person name="Ramirez L."/>
            <person name="Alfaro M."/>
            <person name="Sun H."/>
            <person name="Tritt A."/>
            <person name="Yoshinaga Y."/>
            <person name="Zwiers L.-H."/>
            <person name="Turgeon B."/>
            <person name="Goodwin S."/>
            <person name="Spatafora J."/>
            <person name="Crous P."/>
            <person name="Grigoriev I."/>
        </authorList>
    </citation>
    <scope>NUCLEOTIDE SEQUENCE</scope>
    <source>
        <strain evidence="3">CBS 116005</strain>
    </source>
</reference>